<dbReference type="Proteomes" id="UP000260793">
    <property type="component" value="Unassembled WGS sequence"/>
</dbReference>
<accession>A0A3E4LKS4</accession>
<sequence length="75" mass="8440">MKKVKSTALVIVLCLAVAAVCLSVRTETSPRKIVSAAVGYAWTDGTDRDLDALLQRADEKMYKNKQKMKRKRRTI</sequence>
<organism evidence="2 4">
    <name type="scientific">[Ruminococcus] lactaris</name>
    <dbReference type="NCBI Taxonomy" id="46228"/>
    <lineage>
        <taxon>Bacteria</taxon>
        <taxon>Bacillati</taxon>
        <taxon>Bacillota</taxon>
        <taxon>Clostridia</taxon>
        <taxon>Lachnospirales</taxon>
        <taxon>Lachnospiraceae</taxon>
        <taxon>Mediterraneibacter</taxon>
    </lineage>
</organism>
<dbReference type="SUPFAM" id="SSF55073">
    <property type="entry name" value="Nucleotide cyclase"/>
    <property type="match status" value="1"/>
</dbReference>
<evidence type="ECO:0000313" key="3">
    <source>
        <dbReference type="EMBL" id="RHF59549.1"/>
    </source>
</evidence>
<dbReference type="RefSeq" id="WP_005610483.1">
    <property type="nucleotide sequence ID" value="NZ_CABKOA010000024.1"/>
</dbReference>
<reference evidence="4 5" key="1">
    <citation type="submission" date="2018-08" db="EMBL/GenBank/DDBJ databases">
        <title>A genome reference for cultivated species of the human gut microbiota.</title>
        <authorList>
            <person name="Zou Y."/>
            <person name="Xue W."/>
            <person name="Luo G."/>
        </authorList>
    </citation>
    <scope>NUCLEOTIDE SEQUENCE [LARGE SCALE GENOMIC DNA]</scope>
    <source>
        <strain evidence="3 5">AM25-1LB</strain>
        <strain evidence="2 4">TF11-7</strain>
    </source>
</reference>
<protein>
    <submittedName>
        <fullName evidence="2">Diguanylate cyclase</fullName>
    </submittedName>
</protein>
<proteinExistence type="predicted"/>
<evidence type="ECO:0000256" key="1">
    <source>
        <dbReference type="SAM" id="SignalP"/>
    </source>
</evidence>
<comment type="caution">
    <text evidence="2">The sequence shown here is derived from an EMBL/GenBank/DDBJ whole genome shotgun (WGS) entry which is preliminary data.</text>
</comment>
<dbReference type="AlphaFoldDB" id="A0A3E4LKS4"/>
<dbReference type="EMBL" id="QSQN01000035">
    <property type="protein sequence ID" value="RGK37672.1"/>
    <property type="molecule type" value="Genomic_DNA"/>
</dbReference>
<dbReference type="InterPro" id="IPR043128">
    <property type="entry name" value="Rev_trsase/Diguanyl_cyclase"/>
</dbReference>
<evidence type="ECO:0000313" key="5">
    <source>
        <dbReference type="Proteomes" id="UP000284902"/>
    </source>
</evidence>
<feature type="signal peptide" evidence="1">
    <location>
        <begin position="1"/>
        <end position="18"/>
    </location>
</feature>
<dbReference type="Proteomes" id="UP000284902">
    <property type="component" value="Unassembled WGS sequence"/>
</dbReference>
<dbReference type="EMBL" id="QRHG01000021">
    <property type="protein sequence ID" value="RHF59549.1"/>
    <property type="molecule type" value="Genomic_DNA"/>
</dbReference>
<dbReference type="Gene3D" id="3.30.70.270">
    <property type="match status" value="1"/>
</dbReference>
<feature type="chain" id="PRO_5041607947" evidence="1">
    <location>
        <begin position="19"/>
        <end position="75"/>
    </location>
</feature>
<evidence type="ECO:0000313" key="4">
    <source>
        <dbReference type="Proteomes" id="UP000260793"/>
    </source>
</evidence>
<evidence type="ECO:0000313" key="2">
    <source>
        <dbReference type="EMBL" id="RGK37672.1"/>
    </source>
</evidence>
<gene>
    <name evidence="3" type="ORF">DW672_08820</name>
    <name evidence="2" type="ORF">DXD17_11850</name>
</gene>
<name>A0A3E4LKS4_9FIRM</name>
<dbReference type="InterPro" id="IPR029787">
    <property type="entry name" value="Nucleotide_cyclase"/>
</dbReference>
<dbReference type="GeneID" id="77333513"/>
<keyword evidence="1" id="KW-0732">Signal</keyword>